<reference evidence="2" key="1">
    <citation type="submission" date="2025-08" db="UniProtKB">
        <authorList>
            <consortium name="Ensembl"/>
        </authorList>
    </citation>
    <scope>IDENTIFICATION</scope>
</reference>
<organism evidence="2 3">
    <name type="scientific">Dromaius novaehollandiae</name>
    <name type="common">Emu</name>
    <dbReference type="NCBI Taxonomy" id="8790"/>
    <lineage>
        <taxon>Eukaryota</taxon>
        <taxon>Metazoa</taxon>
        <taxon>Chordata</taxon>
        <taxon>Craniata</taxon>
        <taxon>Vertebrata</taxon>
        <taxon>Euteleostomi</taxon>
        <taxon>Archelosauria</taxon>
        <taxon>Archosauria</taxon>
        <taxon>Dinosauria</taxon>
        <taxon>Saurischia</taxon>
        <taxon>Theropoda</taxon>
        <taxon>Coelurosauria</taxon>
        <taxon>Aves</taxon>
        <taxon>Palaeognathae</taxon>
        <taxon>Casuariiformes</taxon>
        <taxon>Dromaiidae</taxon>
        <taxon>Dromaius</taxon>
    </lineage>
</organism>
<feature type="region of interest" description="Disordered" evidence="1">
    <location>
        <begin position="56"/>
        <end position="107"/>
    </location>
</feature>
<dbReference type="PANTHER" id="PTHR37885">
    <property type="entry name" value="CMT1A DUPLICATED REGION TRANSCRIPT 4 PROTEIN"/>
    <property type="match status" value="1"/>
</dbReference>
<dbReference type="AlphaFoldDB" id="A0A8C4P5T0"/>
<dbReference type="Proteomes" id="UP000694423">
    <property type="component" value="Unplaced"/>
</dbReference>
<reference evidence="2" key="2">
    <citation type="submission" date="2025-09" db="UniProtKB">
        <authorList>
            <consortium name="Ensembl"/>
        </authorList>
    </citation>
    <scope>IDENTIFICATION</scope>
</reference>
<dbReference type="Ensembl" id="ENSDNVT00000010173.1">
    <property type="protein sequence ID" value="ENSDNVP00000008438.1"/>
    <property type="gene ID" value="ENSDNVG00000006000.1"/>
</dbReference>
<dbReference type="Pfam" id="PF15213">
    <property type="entry name" value="CDRT4"/>
    <property type="match status" value="1"/>
</dbReference>
<dbReference type="PANTHER" id="PTHR37885:SF1">
    <property type="entry name" value="CMT1A DUPLICATED REGION TRANSCRIPT 4 PROTEIN"/>
    <property type="match status" value="1"/>
</dbReference>
<evidence type="ECO:0000256" key="1">
    <source>
        <dbReference type="SAM" id="MobiDB-lite"/>
    </source>
</evidence>
<feature type="compositionally biased region" description="Polar residues" evidence="1">
    <location>
        <begin position="77"/>
        <end position="90"/>
    </location>
</feature>
<proteinExistence type="predicted"/>
<name>A0A8C4P5T0_DRONO</name>
<accession>A0A8C4P5T0</accession>
<protein>
    <submittedName>
        <fullName evidence="2">Uncharacterized protein</fullName>
    </submittedName>
</protein>
<keyword evidence="3" id="KW-1185">Reference proteome</keyword>
<evidence type="ECO:0000313" key="2">
    <source>
        <dbReference type="Ensembl" id="ENSDNVP00000008438.1"/>
    </source>
</evidence>
<sequence>ASIYRSREEPENALPSVNMGLPSHLIERHHPWPAYTTHTAPAVKMLIEQDKLRKTVSAPMAGGKPSGVPPEADLTEKTQVPSQLSGSSCSHEIAKDSVGKAKSKAKSSLPSQTICNRVIFARKPPLRASPCSSFLSSSKK</sequence>
<dbReference type="InterPro" id="IPR029185">
    <property type="entry name" value="CDRT4"/>
</dbReference>
<evidence type="ECO:0000313" key="3">
    <source>
        <dbReference type="Proteomes" id="UP000694423"/>
    </source>
</evidence>